<evidence type="ECO:0000256" key="4">
    <source>
        <dbReference type="ARBA" id="ARBA00023242"/>
    </source>
</evidence>
<evidence type="ECO:0000256" key="2">
    <source>
        <dbReference type="ARBA" id="ARBA00023015"/>
    </source>
</evidence>
<dbReference type="Gene3D" id="2.60.40.3960">
    <property type="entry name" value="Velvet domain"/>
    <property type="match status" value="1"/>
</dbReference>
<evidence type="ECO:0000256" key="5">
    <source>
        <dbReference type="SAM" id="MobiDB-lite"/>
    </source>
</evidence>
<comment type="caution">
    <text evidence="7">The sequence shown here is derived from an EMBL/GenBank/DDBJ whole genome shotgun (WGS) entry which is preliminary data.</text>
</comment>
<dbReference type="STRING" id="101127.A0A1X2GJG4"/>
<keyword evidence="2" id="KW-0805">Transcription regulation</keyword>
<evidence type="ECO:0000256" key="1">
    <source>
        <dbReference type="ARBA" id="ARBA00004123"/>
    </source>
</evidence>
<dbReference type="PANTHER" id="PTHR33572:SF3">
    <property type="entry name" value="VELVET COMPLEX SUBUNIT B"/>
    <property type="match status" value="1"/>
</dbReference>
<dbReference type="Pfam" id="PF11754">
    <property type="entry name" value="Velvet"/>
    <property type="match status" value="1"/>
</dbReference>
<dbReference type="PROSITE" id="PS51821">
    <property type="entry name" value="VELVET"/>
    <property type="match status" value="1"/>
</dbReference>
<name>A0A1X2GJG4_9FUNG</name>
<dbReference type="AlphaFoldDB" id="A0A1X2GJG4"/>
<dbReference type="PANTHER" id="PTHR33572">
    <property type="entry name" value="SPORE DEVELOPMENT REGULATOR VOSA"/>
    <property type="match status" value="1"/>
</dbReference>
<comment type="subcellular location">
    <subcellularLocation>
        <location evidence="1">Nucleus</location>
    </subcellularLocation>
</comment>
<keyword evidence="4" id="KW-0539">Nucleus</keyword>
<gene>
    <name evidence="7" type="ORF">DM01DRAFT_1031223</name>
</gene>
<evidence type="ECO:0000256" key="3">
    <source>
        <dbReference type="ARBA" id="ARBA00023163"/>
    </source>
</evidence>
<evidence type="ECO:0000259" key="6">
    <source>
        <dbReference type="PROSITE" id="PS51821"/>
    </source>
</evidence>
<dbReference type="EMBL" id="MCGT01000012">
    <property type="protein sequence ID" value="ORX55100.1"/>
    <property type="molecule type" value="Genomic_DNA"/>
</dbReference>
<accession>A0A1X2GJG4</accession>
<reference evidence="7 8" key="1">
    <citation type="submission" date="2016-07" db="EMBL/GenBank/DDBJ databases">
        <title>Pervasive Adenine N6-methylation of Active Genes in Fungi.</title>
        <authorList>
            <consortium name="DOE Joint Genome Institute"/>
            <person name="Mondo S.J."/>
            <person name="Dannebaum R.O."/>
            <person name="Kuo R.C."/>
            <person name="Labutti K."/>
            <person name="Haridas S."/>
            <person name="Kuo A."/>
            <person name="Salamov A."/>
            <person name="Ahrendt S.R."/>
            <person name="Lipzen A."/>
            <person name="Sullivan W."/>
            <person name="Andreopoulos W.B."/>
            <person name="Clum A."/>
            <person name="Lindquist E."/>
            <person name="Daum C."/>
            <person name="Ramamoorthy G.K."/>
            <person name="Gryganskyi A."/>
            <person name="Culley D."/>
            <person name="Magnuson J.K."/>
            <person name="James T.Y."/>
            <person name="O'Malley M.A."/>
            <person name="Stajich J.E."/>
            <person name="Spatafora J.W."/>
            <person name="Visel A."/>
            <person name="Grigoriev I.V."/>
        </authorList>
    </citation>
    <scope>NUCLEOTIDE SEQUENCE [LARGE SCALE GENOMIC DNA]</scope>
    <source>
        <strain evidence="7 8">NRRL 3301</strain>
    </source>
</reference>
<dbReference type="Proteomes" id="UP000242146">
    <property type="component" value="Unassembled WGS sequence"/>
</dbReference>
<evidence type="ECO:0000313" key="7">
    <source>
        <dbReference type="EMBL" id="ORX55100.1"/>
    </source>
</evidence>
<sequence length="232" mass="26032">MKATIESRYKLVICQQPIHARSAGFGNRDRRLIDPPPLLQLYELQGQDYVKVTSMHTDVATMVVHCDLYDAVTDEPRHLITLSPQQEASDEAGSSTSLTPTLPATVRTIIGTMVSNAHELENLQGERGIYFVFGDLSIRNEGHFRLKFQLVSLFEASIHDVIFSESFRVYRARQFPGALGSTHLSRHFAQQGVKLSIRAKEKPKDKEDDDRSPPQKQDTSSSMAISSLIHPN</sequence>
<dbReference type="InterPro" id="IPR038491">
    <property type="entry name" value="Velvet_dom_sf"/>
</dbReference>
<dbReference type="InterPro" id="IPR037525">
    <property type="entry name" value="Velvet_dom"/>
</dbReference>
<keyword evidence="3" id="KW-0804">Transcription</keyword>
<proteinExistence type="predicted"/>
<dbReference type="OrthoDB" id="3056235at2759"/>
<feature type="compositionally biased region" description="Polar residues" evidence="5">
    <location>
        <begin position="214"/>
        <end position="225"/>
    </location>
</feature>
<evidence type="ECO:0000313" key="8">
    <source>
        <dbReference type="Proteomes" id="UP000242146"/>
    </source>
</evidence>
<dbReference type="GO" id="GO:0005634">
    <property type="term" value="C:nucleus"/>
    <property type="evidence" value="ECO:0007669"/>
    <property type="project" value="UniProtKB-SubCell"/>
</dbReference>
<dbReference type="InterPro" id="IPR021740">
    <property type="entry name" value="Velvet"/>
</dbReference>
<keyword evidence="8" id="KW-1185">Reference proteome</keyword>
<feature type="compositionally biased region" description="Basic and acidic residues" evidence="5">
    <location>
        <begin position="198"/>
        <end position="213"/>
    </location>
</feature>
<feature type="region of interest" description="Disordered" evidence="5">
    <location>
        <begin position="196"/>
        <end position="232"/>
    </location>
</feature>
<organism evidence="7 8">
    <name type="scientific">Hesseltinella vesiculosa</name>
    <dbReference type="NCBI Taxonomy" id="101127"/>
    <lineage>
        <taxon>Eukaryota</taxon>
        <taxon>Fungi</taxon>
        <taxon>Fungi incertae sedis</taxon>
        <taxon>Mucoromycota</taxon>
        <taxon>Mucoromycotina</taxon>
        <taxon>Mucoromycetes</taxon>
        <taxon>Mucorales</taxon>
        <taxon>Cunninghamellaceae</taxon>
        <taxon>Hesseltinella</taxon>
    </lineage>
</organism>
<feature type="domain" description="Velvet" evidence="6">
    <location>
        <begin position="4"/>
        <end position="198"/>
    </location>
</feature>
<protein>
    <recommendedName>
        <fullName evidence="6">Velvet domain-containing protein</fullName>
    </recommendedName>
</protein>